<organism evidence="2 3">
    <name type="scientific">Aquimonas voraii</name>
    <dbReference type="NCBI Taxonomy" id="265719"/>
    <lineage>
        <taxon>Bacteria</taxon>
        <taxon>Pseudomonadati</taxon>
        <taxon>Pseudomonadota</taxon>
        <taxon>Gammaproteobacteria</taxon>
        <taxon>Lysobacterales</taxon>
        <taxon>Lysobacteraceae</taxon>
        <taxon>Aquimonas</taxon>
    </lineage>
</organism>
<dbReference type="GO" id="GO:0016829">
    <property type="term" value="F:lyase activity"/>
    <property type="evidence" value="ECO:0007669"/>
    <property type="project" value="UniProtKB-KW"/>
</dbReference>
<name>A0A1G7A2E6_9GAMM</name>
<dbReference type="InterPro" id="IPR029069">
    <property type="entry name" value="HotDog_dom_sf"/>
</dbReference>
<accession>A0A1G7A2E6</accession>
<dbReference type="Pfam" id="PF22818">
    <property type="entry name" value="ApeI-like"/>
    <property type="match status" value="1"/>
</dbReference>
<gene>
    <name evidence="2" type="ORF">SAMN04488509_1185</name>
</gene>
<dbReference type="EMBL" id="FNAG01000018">
    <property type="protein sequence ID" value="SDE08783.1"/>
    <property type="molecule type" value="Genomic_DNA"/>
</dbReference>
<dbReference type="Proteomes" id="UP000199603">
    <property type="component" value="Unassembled WGS sequence"/>
</dbReference>
<feature type="domain" description="ApeI dehydratase-like" evidence="1">
    <location>
        <begin position="4"/>
        <end position="88"/>
    </location>
</feature>
<dbReference type="InterPro" id="IPR054545">
    <property type="entry name" value="ApeI-like"/>
</dbReference>
<evidence type="ECO:0000313" key="2">
    <source>
        <dbReference type="EMBL" id="SDE08783.1"/>
    </source>
</evidence>
<reference evidence="2 3" key="1">
    <citation type="submission" date="2016-10" db="EMBL/GenBank/DDBJ databases">
        <authorList>
            <person name="de Groot N.N."/>
        </authorList>
    </citation>
    <scope>NUCLEOTIDE SEQUENCE [LARGE SCALE GENOMIC DNA]</scope>
    <source>
        <strain evidence="2 3">DSM 16957</strain>
    </source>
</reference>
<dbReference type="Gene3D" id="3.10.129.10">
    <property type="entry name" value="Hotdog Thioesterase"/>
    <property type="match status" value="1"/>
</dbReference>
<evidence type="ECO:0000313" key="3">
    <source>
        <dbReference type="Proteomes" id="UP000199603"/>
    </source>
</evidence>
<dbReference type="OrthoDB" id="9812842at2"/>
<protein>
    <submittedName>
        <fullName evidence="2">3-hydroxymyristoyl/3-hydroxydecanoyl-(Acyl carrier protein) dehydratase</fullName>
    </submittedName>
</protein>
<dbReference type="STRING" id="265719.SAMN04488509_1185"/>
<dbReference type="SUPFAM" id="SSF54637">
    <property type="entry name" value="Thioesterase/thiol ester dehydrase-isomerase"/>
    <property type="match status" value="1"/>
</dbReference>
<dbReference type="RefSeq" id="WP_091245684.1">
    <property type="nucleotide sequence ID" value="NZ_FNAG01000018.1"/>
</dbReference>
<dbReference type="AlphaFoldDB" id="A0A1G7A2E6"/>
<evidence type="ECO:0000259" key="1">
    <source>
        <dbReference type="Pfam" id="PF22818"/>
    </source>
</evidence>
<keyword evidence="3" id="KW-1185">Reference proteome</keyword>
<proteinExistence type="predicted"/>
<sequence>MSGFRIRADHPCLPGHFPGQPVVPGVVVLDEVLALARAQFGARALLRMPQVKFAAPLLPEQDATVEFEPRGERLRFRVLRGEDLIASGELVFADPA</sequence>